<comment type="subunit">
    <text evidence="8">Homodimer.</text>
</comment>
<dbReference type="OrthoDB" id="9792692at2"/>
<feature type="binding site" evidence="8">
    <location>
        <begin position="29"/>
        <end position="31"/>
    </location>
    <ligand>
        <name>shikimate</name>
        <dbReference type="ChEBI" id="CHEBI:36208"/>
    </ligand>
</feature>
<dbReference type="Pfam" id="PF08501">
    <property type="entry name" value="Shikimate_dh_N"/>
    <property type="match status" value="1"/>
</dbReference>
<reference evidence="12" key="1">
    <citation type="submission" date="2016-02" db="EMBL/GenBank/DDBJ databases">
        <title>Draft Genome Sequence of Sporotomaculum syntrophicum Strain FB, a Syntrophic Benzoate Degrader.</title>
        <authorList>
            <person name="Nobu M.K."/>
            <person name="Narihiro T."/>
            <person name="Qiu Y.-L."/>
            <person name="Ohashi A."/>
            <person name="Liu W.-T."/>
            <person name="Yuji S."/>
        </authorList>
    </citation>
    <scope>NUCLEOTIDE SEQUENCE</scope>
    <source>
        <strain evidence="12">FB</strain>
    </source>
</reference>
<comment type="caution">
    <text evidence="12">The sequence shown here is derived from an EMBL/GenBank/DDBJ whole genome shotgun (WGS) entry which is preliminary data.</text>
</comment>
<organism evidence="12 13">
    <name type="scientific">Sporotomaculum syntrophicum</name>
    <dbReference type="NCBI Taxonomy" id="182264"/>
    <lineage>
        <taxon>Bacteria</taxon>
        <taxon>Bacillati</taxon>
        <taxon>Bacillota</taxon>
        <taxon>Clostridia</taxon>
        <taxon>Eubacteriales</taxon>
        <taxon>Desulfallaceae</taxon>
        <taxon>Sporotomaculum</taxon>
    </lineage>
</organism>
<feature type="domain" description="SDH C-terminal" evidence="11">
    <location>
        <begin position="263"/>
        <end position="292"/>
    </location>
</feature>
<evidence type="ECO:0000259" key="9">
    <source>
        <dbReference type="Pfam" id="PF01488"/>
    </source>
</evidence>
<feature type="binding site" evidence="8">
    <location>
        <position position="270"/>
    </location>
    <ligand>
        <name>shikimate</name>
        <dbReference type="ChEBI" id="CHEBI:36208"/>
    </ligand>
</feature>
<evidence type="ECO:0000259" key="11">
    <source>
        <dbReference type="Pfam" id="PF18317"/>
    </source>
</evidence>
<evidence type="ECO:0000256" key="7">
    <source>
        <dbReference type="ARBA" id="ARBA00049442"/>
    </source>
</evidence>
<protein>
    <recommendedName>
        <fullName evidence="2 8">Shikimate dehydrogenase (NADP(+))</fullName>
        <shortName evidence="8">SDH</shortName>
        <ecNumber evidence="2 8">1.1.1.25</ecNumber>
    </recommendedName>
</protein>
<name>A0A9D2WTZ0_9FIRM</name>
<dbReference type="InterPro" id="IPR036291">
    <property type="entry name" value="NAD(P)-bd_dom_sf"/>
</dbReference>
<dbReference type="RefSeq" id="WP_161820732.1">
    <property type="nucleotide sequence ID" value="NZ_LSRS01000001.1"/>
</dbReference>
<keyword evidence="13" id="KW-1185">Reference proteome</keyword>
<feature type="active site" description="Proton acceptor" evidence="8">
    <location>
        <position position="80"/>
    </location>
</feature>
<dbReference type="InterPro" id="IPR041121">
    <property type="entry name" value="SDH_C"/>
</dbReference>
<evidence type="ECO:0000256" key="1">
    <source>
        <dbReference type="ARBA" id="ARBA00004871"/>
    </source>
</evidence>
<feature type="binding site" evidence="8">
    <location>
        <position position="101"/>
    </location>
    <ligand>
        <name>shikimate</name>
        <dbReference type="ChEBI" id="CHEBI:36208"/>
    </ligand>
</feature>
<feature type="binding site" evidence="8">
    <location>
        <position position="240"/>
    </location>
    <ligand>
        <name>NADP(+)</name>
        <dbReference type="ChEBI" id="CHEBI:58349"/>
    </ligand>
</feature>
<evidence type="ECO:0000256" key="6">
    <source>
        <dbReference type="ARBA" id="ARBA00023141"/>
    </source>
</evidence>
<dbReference type="SUPFAM" id="SSF51735">
    <property type="entry name" value="NAD(P)-binding Rossmann-fold domains"/>
    <property type="match status" value="1"/>
</dbReference>
<sequence length="298" mass="31396">MENNKYSAEQVIDGRTVVYGIIGHPVAHSYSPAMQTAALRELGLNGVYVPFDTASVYIAEAVAGLRALGIAGANVTVPFKEIVRLYMDELDDSANLYGGVNTVVNRQGRLIGYNTDGPGFIKALQEDQGYDPARGPAMILGAGGAARAVATALVKAGCPELAVVNRHPNRAIALAQTLHAQTGFTAWVLPWDASDQEAADFARQAKLVVNCTPLGMSGHEARDWPLPESLPGKGQLAYDLVYNPTETPFMVRAAGNGAAAANGLGMLLHQGALALEAWTGLPAPLAVMRQVLHQQAGD</sequence>
<dbReference type="InterPro" id="IPR011342">
    <property type="entry name" value="Shikimate_DH"/>
</dbReference>
<dbReference type="InterPro" id="IPR046346">
    <property type="entry name" value="Aminoacid_DH-like_N_sf"/>
</dbReference>
<evidence type="ECO:0000256" key="5">
    <source>
        <dbReference type="ARBA" id="ARBA00023002"/>
    </source>
</evidence>
<dbReference type="PANTHER" id="PTHR21089:SF1">
    <property type="entry name" value="BIFUNCTIONAL 3-DEHYDROQUINATE DEHYDRATASE_SHIKIMATE DEHYDROGENASE, CHLOROPLASTIC"/>
    <property type="match status" value="1"/>
</dbReference>
<dbReference type="GO" id="GO:0009423">
    <property type="term" value="P:chorismate biosynthetic process"/>
    <property type="evidence" value="ECO:0007669"/>
    <property type="project" value="UniProtKB-UniRule"/>
</dbReference>
<evidence type="ECO:0000256" key="8">
    <source>
        <dbReference type="HAMAP-Rule" id="MF_00222"/>
    </source>
</evidence>
<dbReference type="AlphaFoldDB" id="A0A9D2WTZ0"/>
<dbReference type="EMBL" id="LSRS01000001">
    <property type="protein sequence ID" value="KAF1086587.1"/>
    <property type="molecule type" value="Genomic_DNA"/>
</dbReference>
<dbReference type="SUPFAM" id="SSF53223">
    <property type="entry name" value="Aminoacid dehydrogenase-like, N-terminal domain"/>
    <property type="match status" value="1"/>
</dbReference>
<dbReference type="CDD" id="cd01065">
    <property type="entry name" value="NAD_bind_Shikimate_DH"/>
    <property type="match status" value="1"/>
</dbReference>
<feature type="binding site" evidence="8">
    <location>
        <position position="263"/>
    </location>
    <ligand>
        <name>NADP(+)</name>
        <dbReference type="ChEBI" id="CHEBI:58349"/>
    </ligand>
</feature>
<evidence type="ECO:0000256" key="3">
    <source>
        <dbReference type="ARBA" id="ARBA00022605"/>
    </source>
</evidence>
<dbReference type="Pfam" id="PF01488">
    <property type="entry name" value="Shikimate_DH"/>
    <property type="match status" value="1"/>
</dbReference>
<evidence type="ECO:0000256" key="2">
    <source>
        <dbReference type="ARBA" id="ARBA00012962"/>
    </source>
</evidence>
<dbReference type="Gene3D" id="3.40.50.10860">
    <property type="entry name" value="Leucine Dehydrogenase, chain A, domain 1"/>
    <property type="match status" value="1"/>
</dbReference>
<feature type="binding site" evidence="8">
    <location>
        <position position="242"/>
    </location>
    <ligand>
        <name>shikimate</name>
        <dbReference type="ChEBI" id="CHEBI:36208"/>
    </ligand>
</feature>
<proteinExistence type="inferred from homology"/>
<comment type="pathway">
    <text evidence="1 8">Metabolic intermediate biosynthesis; chorismate biosynthesis; chorismate from D-erythrose 4-phosphate and phosphoenolpyruvate: step 4/7.</text>
</comment>
<dbReference type="HAMAP" id="MF_00222">
    <property type="entry name" value="Shikimate_DH_AroE"/>
    <property type="match status" value="1"/>
</dbReference>
<dbReference type="GO" id="GO:0019632">
    <property type="term" value="P:shikimate metabolic process"/>
    <property type="evidence" value="ECO:0007669"/>
    <property type="project" value="InterPro"/>
</dbReference>
<evidence type="ECO:0000313" key="12">
    <source>
        <dbReference type="EMBL" id="KAF1086587.1"/>
    </source>
</evidence>
<keyword evidence="3 8" id="KW-0028">Amino-acid biosynthesis</keyword>
<gene>
    <name evidence="8 12" type="primary">aroE</name>
    <name evidence="12" type="ORF">SPSYN_00306</name>
</gene>
<feature type="binding site" evidence="8">
    <location>
        <position position="116"/>
    </location>
    <ligand>
        <name>shikimate</name>
        <dbReference type="ChEBI" id="CHEBI:36208"/>
    </ligand>
</feature>
<feature type="binding site" evidence="8">
    <location>
        <position position="76"/>
    </location>
    <ligand>
        <name>shikimate</name>
        <dbReference type="ChEBI" id="CHEBI:36208"/>
    </ligand>
</feature>
<dbReference type="Pfam" id="PF18317">
    <property type="entry name" value="SDH_C"/>
    <property type="match status" value="1"/>
</dbReference>
<feature type="domain" description="Shikimate dehydrogenase substrate binding N-terminal" evidence="10">
    <location>
        <begin position="21"/>
        <end position="103"/>
    </location>
</feature>
<feature type="binding site" evidence="8">
    <location>
        <begin position="141"/>
        <end position="145"/>
    </location>
    <ligand>
        <name>NADP(+)</name>
        <dbReference type="ChEBI" id="CHEBI:58349"/>
    </ligand>
</feature>
<dbReference type="GO" id="GO:0050661">
    <property type="term" value="F:NADP binding"/>
    <property type="evidence" value="ECO:0007669"/>
    <property type="project" value="InterPro"/>
</dbReference>
<evidence type="ECO:0000256" key="4">
    <source>
        <dbReference type="ARBA" id="ARBA00022857"/>
    </source>
</evidence>
<evidence type="ECO:0000313" key="13">
    <source>
        <dbReference type="Proteomes" id="UP000798488"/>
    </source>
</evidence>
<dbReference type="Gene3D" id="3.40.50.720">
    <property type="entry name" value="NAD(P)-binding Rossmann-like Domain"/>
    <property type="match status" value="1"/>
</dbReference>
<keyword evidence="5 8" id="KW-0560">Oxidoreductase</keyword>
<keyword evidence="6 8" id="KW-0057">Aromatic amino acid biosynthesis</keyword>
<dbReference type="NCBIfam" id="TIGR00507">
    <property type="entry name" value="aroE"/>
    <property type="match status" value="1"/>
</dbReference>
<dbReference type="PANTHER" id="PTHR21089">
    <property type="entry name" value="SHIKIMATE DEHYDROGENASE"/>
    <property type="match status" value="1"/>
</dbReference>
<comment type="catalytic activity">
    <reaction evidence="7 8">
        <text>shikimate + NADP(+) = 3-dehydroshikimate + NADPH + H(+)</text>
        <dbReference type="Rhea" id="RHEA:17737"/>
        <dbReference type="ChEBI" id="CHEBI:15378"/>
        <dbReference type="ChEBI" id="CHEBI:16630"/>
        <dbReference type="ChEBI" id="CHEBI:36208"/>
        <dbReference type="ChEBI" id="CHEBI:57783"/>
        <dbReference type="ChEBI" id="CHEBI:58349"/>
        <dbReference type="EC" id="1.1.1.25"/>
    </reaction>
</comment>
<evidence type="ECO:0000259" key="10">
    <source>
        <dbReference type="Pfam" id="PF08501"/>
    </source>
</evidence>
<comment type="caution">
    <text evidence="8">Lacks conserved residue(s) required for the propagation of feature annotation.</text>
</comment>
<feature type="domain" description="Quinate/shikimate 5-dehydrogenase/glutamyl-tRNA reductase" evidence="9">
    <location>
        <begin position="137"/>
        <end position="181"/>
    </location>
</feature>
<dbReference type="InterPro" id="IPR022893">
    <property type="entry name" value="Shikimate_DH_fam"/>
</dbReference>
<dbReference type="Proteomes" id="UP000798488">
    <property type="component" value="Unassembled WGS sequence"/>
</dbReference>
<comment type="similarity">
    <text evidence="8">Belongs to the shikimate dehydrogenase family.</text>
</comment>
<feature type="binding site" evidence="8">
    <location>
        <position position="92"/>
    </location>
    <ligand>
        <name>NADP(+)</name>
        <dbReference type="ChEBI" id="CHEBI:58349"/>
    </ligand>
</feature>
<dbReference type="GO" id="GO:0004764">
    <property type="term" value="F:shikimate 3-dehydrogenase (NADP+) activity"/>
    <property type="evidence" value="ECO:0007669"/>
    <property type="project" value="UniProtKB-UniRule"/>
</dbReference>
<keyword evidence="4 8" id="KW-0521">NADP</keyword>
<dbReference type="NCBIfam" id="NF001319">
    <property type="entry name" value="PRK00258.3-3"/>
    <property type="match status" value="1"/>
</dbReference>
<accession>A0A9D2WTZ0</accession>
<dbReference type="InterPro" id="IPR013708">
    <property type="entry name" value="Shikimate_DH-bd_N"/>
</dbReference>
<dbReference type="EC" id="1.1.1.25" evidence="2 8"/>
<dbReference type="GO" id="GO:0008652">
    <property type="term" value="P:amino acid biosynthetic process"/>
    <property type="evidence" value="ECO:0007669"/>
    <property type="project" value="UniProtKB-KW"/>
</dbReference>
<comment type="function">
    <text evidence="8">Involved in the biosynthesis of the chorismate, which leads to the biosynthesis of aromatic amino acids. Catalyzes the reversible NADPH linked reduction of 3-dehydroshikimate (DHSA) to yield shikimate (SA).</text>
</comment>
<dbReference type="GO" id="GO:0009073">
    <property type="term" value="P:aromatic amino acid family biosynthetic process"/>
    <property type="evidence" value="ECO:0007669"/>
    <property type="project" value="UniProtKB-KW"/>
</dbReference>
<dbReference type="InterPro" id="IPR006151">
    <property type="entry name" value="Shikm_DH/Glu-tRNA_Rdtase"/>
</dbReference>